<protein>
    <submittedName>
        <fullName evidence="2">Beta-barrel assembly machine subunit BamC</fullName>
    </submittedName>
</protein>
<feature type="compositionally biased region" description="Basic and acidic residues" evidence="1">
    <location>
        <begin position="68"/>
        <end position="78"/>
    </location>
</feature>
<evidence type="ECO:0000256" key="1">
    <source>
        <dbReference type="SAM" id="MobiDB-lite"/>
    </source>
</evidence>
<evidence type="ECO:0000313" key="2">
    <source>
        <dbReference type="EMBL" id="SEI54586.1"/>
    </source>
</evidence>
<dbReference type="InterPro" id="IPR042268">
    <property type="entry name" value="BamC_C"/>
</dbReference>
<dbReference type="Gene3D" id="3.30.310.170">
    <property type="entry name" value="Outer membrane protein assembly factor BamC"/>
    <property type="match status" value="1"/>
</dbReference>
<gene>
    <name evidence="2" type="ORF">SAMN04244579_01077</name>
</gene>
<feature type="region of interest" description="Disordered" evidence="1">
    <location>
        <begin position="65"/>
        <end position="90"/>
    </location>
</feature>
<reference evidence="2 3" key="1">
    <citation type="submission" date="2016-10" db="EMBL/GenBank/DDBJ databases">
        <authorList>
            <person name="de Groot N.N."/>
        </authorList>
    </citation>
    <scope>NUCLEOTIDE SEQUENCE [LARGE SCALE GENOMIC DNA]</scope>
    <source>
        <strain evidence="2 3">DSM 1041</strain>
    </source>
</reference>
<organism evidence="2 3">
    <name type="scientific">Azotobacter beijerinckii</name>
    <dbReference type="NCBI Taxonomy" id="170623"/>
    <lineage>
        <taxon>Bacteria</taxon>
        <taxon>Pseudomonadati</taxon>
        <taxon>Pseudomonadota</taxon>
        <taxon>Gammaproteobacteria</taxon>
        <taxon>Pseudomonadales</taxon>
        <taxon>Pseudomonadaceae</taxon>
        <taxon>Azotobacter</taxon>
    </lineage>
</organism>
<dbReference type="RefSeq" id="WP_090897843.1">
    <property type="nucleotide sequence ID" value="NZ_FNYO01000009.1"/>
</dbReference>
<dbReference type="PROSITE" id="PS51257">
    <property type="entry name" value="PROKAR_LIPOPROTEIN"/>
    <property type="match status" value="1"/>
</dbReference>
<dbReference type="Pfam" id="PF06804">
    <property type="entry name" value="Lipoprotein_18"/>
    <property type="match status" value="1"/>
</dbReference>
<proteinExistence type="predicted"/>
<name>A0A1H6RJC8_9GAMM</name>
<dbReference type="EMBL" id="FNYO01000009">
    <property type="protein sequence ID" value="SEI54586.1"/>
    <property type="molecule type" value="Genomic_DNA"/>
</dbReference>
<dbReference type="InterPro" id="IPR010653">
    <property type="entry name" value="NlpB/DapX"/>
</dbReference>
<dbReference type="STRING" id="170623.SAMN04244579_01077"/>
<accession>A0A1H6RJC8</accession>
<evidence type="ECO:0000313" key="3">
    <source>
        <dbReference type="Proteomes" id="UP000199005"/>
    </source>
</evidence>
<dbReference type="Proteomes" id="UP000199005">
    <property type="component" value="Unassembled WGS sequence"/>
</dbReference>
<sequence length="370" mass="40591">MKRLAGLSALAAIFATVSGCGWLWGEKGYFRDRGSDYLAARQTAPMQVPPSVEIRRLDPLLPVPRNVADSRRDSDFDVPRPQPLRSTQEVSEFSLQQSGDSRWLVAQRAPAEAWPMLRQFFEDNGFRIAEEHLQAGEFVTAWQPLDTLSAPMARRLGGRASEQAAGSEIRVRVRVEPGVQRNSSEIFANSALRPTGSAVDAGLAGRGDAGLDAALLDEMNASLARSAERGGSVSLLAARDFDAPSRVTLSRDGSGNPFLSLDADFDRAWSSIGRALEMSNVRVDDINRSLGVYYINLAEKAEGDDKPGFFGRLLGKGKDPEDVEARAERYQVRLTRVAESVQVTVEKDMNTFAPEEVARRVLNMLQEHLG</sequence>
<dbReference type="AlphaFoldDB" id="A0A1H6RJC8"/>